<comment type="caution">
    <text evidence="4">The sequence shown here is derived from an EMBL/GenBank/DDBJ whole genome shotgun (WGS) entry which is preliminary data.</text>
</comment>
<name>A0A553UNC2_9DEIO</name>
<dbReference type="InterPro" id="IPR000160">
    <property type="entry name" value="GGDEF_dom"/>
</dbReference>
<dbReference type="SUPFAM" id="SSF109604">
    <property type="entry name" value="HD-domain/PDEase-like"/>
    <property type="match status" value="1"/>
</dbReference>
<dbReference type="InterPro" id="IPR029787">
    <property type="entry name" value="Nucleotide_cyclase"/>
</dbReference>
<feature type="domain" description="HD-GYP" evidence="3">
    <location>
        <begin position="432"/>
        <end position="628"/>
    </location>
</feature>
<dbReference type="Gene3D" id="1.10.3210.10">
    <property type="entry name" value="Hypothetical protein af1432"/>
    <property type="match status" value="1"/>
</dbReference>
<protein>
    <submittedName>
        <fullName evidence="4">Diguanylate cyclase</fullName>
    </submittedName>
</protein>
<dbReference type="InterPro" id="IPR037522">
    <property type="entry name" value="HD_GYP_dom"/>
</dbReference>
<dbReference type="PROSITE" id="PS51832">
    <property type="entry name" value="HD_GYP"/>
    <property type="match status" value="1"/>
</dbReference>
<evidence type="ECO:0000259" key="3">
    <source>
        <dbReference type="PROSITE" id="PS51832"/>
    </source>
</evidence>
<dbReference type="PROSITE" id="PS50887">
    <property type="entry name" value="GGDEF"/>
    <property type="match status" value="1"/>
</dbReference>
<feature type="domain" description="GGDEF" evidence="2">
    <location>
        <begin position="142"/>
        <end position="274"/>
    </location>
</feature>
<dbReference type="PROSITE" id="PS50112">
    <property type="entry name" value="PAS"/>
    <property type="match status" value="1"/>
</dbReference>
<dbReference type="EMBL" id="VKDB01000021">
    <property type="protein sequence ID" value="TSA81703.1"/>
    <property type="molecule type" value="Genomic_DNA"/>
</dbReference>
<dbReference type="CDD" id="cd00077">
    <property type="entry name" value="HDc"/>
    <property type="match status" value="1"/>
</dbReference>
<dbReference type="OrthoDB" id="9804747at2"/>
<dbReference type="InterPro" id="IPR029016">
    <property type="entry name" value="GAF-like_dom_sf"/>
</dbReference>
<dbReference type="InterPro" id="IPR052020">
    <property type="entry name" value="Cyclic_di-GMP/3'3'-cGAMP_PDE"/>
</dbReference>
<feature type="domain" description="PAS" evidence="1">
    <location>
        <begin position="13"/>
        <end position="75"/>
    </location>
</feature>
<dbReference type="SUPFAM" id="SSF55781">
    <property type="entry name" value="GAF domain-like"/>
    <property type="match status" value="1"/>
</dbReference>
<dbReference type="InterPro" id="IPR043128">
    <property type="entry name" value="Rev_trsase/Diguanyl_cyclase"/>
</dbReference>
<dbReference type="CDD" id="cd00130">
    <property type="entry name" value="PAS"/>
    <property type="match status" value="1"/>
</dbReference>
<dbReference type="Pfam" id="PF13487">
    <property type="entry name" value="HD_5"/>
    <property type="match status" value="1"/>
</dbReference>
<dbReference type="RefSeq" id="WP_143721571.1">
    <property type="nucleotide sequence ID" value="NZ_VKDB01000021.1"/>
</dbReference>
<dbReference type="Pfam" id="PF08448">
    <property type="entry name" value="PAS_4"/>
    <property type="match status" value="1"/>
</dbReference>
<dbReference type="PANTHER" id="PTHR45228">
    <property type="entry name" value="CYCLIC DI-GMP PHOSPHODIESTERASE TM_0186-RELATED"/>
    <property type="match status" value="1"/>
</dbReference>
<dbReference type="SMART" id="SM00471">
    <property type="entry name" value="HDc"/>
    <property type="match status" value="1"/>
</dbReference>
<dbReference type="Gene3D" id="3.30.450.40">
    <property type="match status" value="1"/>
</dbReference>
<dbReference type="InterPro" id="IPR003607">
    <property type="entry name" value="HD/PDEase_dom"/>
</dbReference>
<dbReference type="Proteomes" id="UP000316092">
    <property type="component" value="Unassembled WGS sequence"/>
</dbReference>
<dbReference type="InterPro" id="IPR003018">
    <property type="entry name" value="GAF"/>
</dbReference>
<sequence length="635" mass="69889">MLPLFPHASVHPFDRVEDVIFTLDAHERLTFVNAFALNAWGKESHELLGRIYQDALPTKAQPEVMAAFRHVLSTQQRTELEVFGDRHQGWIGLIIYPDQGGLTVHVRPLPRSTGSNTHTDFDALTGCLTRSAFAQAQRTLTFPHVLAILDLNLLKSVNTLRGHSGGDAHIRTVAHALREALPAGALICRWGGDEFVILTPGHDQAALQKLLDETNSALPGPMPNILAFTIGIALWEAETVYERAFAIADEHMQLRKERLKEVTPGQREADSFVTFSQELEAIHDPGDLIQHALNRLLSVLNFDQAAYAIIDGNEAFFSQQALSEGVPAPQPALNVRVPLTEAGLIDTAQRTRTTAWSTDYPSTSDNMAIMVVQGVKSAVVTPVFSHGQVAAVIVLRAVNRWQTITPQMRKIMELTALRLEHALELRRAVGEVRSTLEAGMLTLGIVLEARDFETSGHTHRAAIMAAQLGEQLDLNTTDLHHLRQGAYLHDLGKLCVPDQILRKPGKLTPEEWTTMQSHVVQGHDLAARIAGLSAETLGVIRSHHERWDGSGYPDGLAGTAIPLNARIFAVCDVYDALISQRPYKAAWSHEAAILEIERQSGHHFDPDVVRAFLGLMGRAVNFQIEPTGSQESGHP</sequence>
<proteinExistence type="predicted"/>
<dbReference type="InterPro" id="IPR035965">
    <property type="entry name" value="PAS-like_dom_sf"/>
</dbReference>
<dbReference type="PANTHER" id="PTHR45228:SF8">
    <property type="entry name" value="TWO-COMPONENT RESPONSE REGULATOR-RELATED"/>
    <property type="match status" value="1"/>
</dbReference>
<dbReference type="Gene3D" id="3.30.70.270">
    <property type="match status" value="1"/>
</dbReference>
<dbReference type="Pfam" id="PF00990">
    <property type="entry name" value="GGDEF"/>
    <property type="match status" value="1"/>
</dbReference>
<dbReference type="SUPFAM" id="SSF55073">
    <property type="entry name" value="Nucleotide cyclase"/>
    <property type="match status" value="1"/>
</dbReference>
<dbReference type="Pfam" id="PF01590">
    <property type="entry name" value="GAF"/>
    <property type="match status" value="1"/>
</dbReference>
<dbReference type="CDD" id="cd01949">
    <property type="entry name" value="GGDEF"/>
    <property type="match status" value="1"/>
</dbReference>
<evidence type="ECO:0000259" key="1">
    <source>
        <dbReference type="PROSITE" id="PS50112"/>
    </source>
</evidence>
<dbReference type="InterPro" id="IPR000014">
    <property type="entry name" value="PAS"/>
</dbReference>
<evidence type="ECO:0000313" key="5">
    <source>
        <dbReference type="Proteomes" id="UP000316092"/>
    </source>
</evidence>
<organism evidence="4 5">
    <name type="scientific">Deinococcus detaillensis</name>
    <dbReference type="NCBI Taxonomy" id="2592048"/>
    <lineage>
        <taxon>Bacteria</taxon>
        <taxon>Thermotogati</taxon>
        <taxon>Deinococcota</taxon>
        <taxon>Deinococci</taxon>
        <taxon>Deinococcales</taxon>
        <taxon>Deinococcaceae</taxon>
        <taxon>Deinococcus</taxon>
    </lineage>
</organism>
<keyword evidence="5" id="KW-1185">Reference proteome</keyword>
<dbReference type="Gene3D" id="3.30.450.20">
    <property type="entry name" value="PAS domain"/>
    <property type="match status" value="1"/>
</dbReference>
<evidence type="ECO:0000313" key="4">
    <source>
        <dbReference type="EMBL" id="TSA81703.1"/>
    </source>
</evidence>
<gene>
    <name evidence="4" type="ORF">FNU79_14720</name>
</gene>
<evidence type="ECO:0000259" key="2">
    <source>
        <dbReference type="PROSITE" id="PS50887"/>
    </source>
</evidence>
<dbReference type="SMART" id="SM00267">
    <property type="entry name" value="GGDEF"/>
    <property type="match status" value="1"/>
</dbReference>
<dbReference type="SUPFAM" id="SSF55785">
    <property type="entry name" value="PYP-like sensor domain (PAS domain)"/>
    <property type="match status" value="1"/>
</dbReference>
<dbReference type="InterPro" id="IPR013656">
    <property type="entry name" value="PAS_4"/>
</dbReference>
<dbReference type="NCBIfam" id="TIGR00254">
    <property type="entry name" value="GGDEF"/>
    <property type="match status" value="1"/>
</dbReference>
<reference evidence="4 5" key="1">
    <citation type="submission" date="2019-07" db="EMBL/GenBank/DDBJ databases">
        <title>Deinococcus detaillus sp. nov., isolated from humus soil in Antarctica.</title>
        <authorList>
            <person name="Zhang K."/>
        </authorList>
    </citation>
    <scope>NUCLEOTIDE SEQUENCE [LARGE SCALE GENOMIC DNA]</scope>
    <source>
        <strain evidence="4 5">H1</strain>
    </source>
</reference>
<dbReference type="AlphaFoldDB" id="A0A553UNC2"/>
<accession>A0A553UNC2</accession>